<dbReference type="PROSITE" id="PS51189">
    <property type="entry name" value="FAT"/>
    <property type="match status" value="1"/>
</dbReference>
<dbReference type="Pfam" id="PF00454">
    <property type="entry name" value="PI3_PI4_kinase"/>
    <property type="match status" value="1"/>
</dbReference>
<accession>A0A9N9RWU0</accession>
<reference evidence="16" key="2">
    <citation type="submission" date="2022-10" db="EMBL/GenBank/DDBJ databases">
        <authorList>
            <consortium name="ENA_rothamsted_submissions"/>
            <consortium name="culmorum"/>
            <person name="King R."/>
        </authorList>
    </citation>
    <scope>NUCLEOTIDE SEQUENCE</scope>
</reference>
<dbReference type="PROSITE" id="PS51190">
    <property type="entry name" value="FATC"/>
    <property type="match status" value="1"/>
</dbReference>
<dbReference type="InterPro" id="IPR011009">
    <property type="entry name" value="Kinase-like_dom_sf"/>
</dbReference>
<evidence type="ECO:0000256" key="6">
    <source>
        <dbReference type="ARBA" id="ARBA00022741"/>
    </source>
</evidence>
<dbReference type="GO" id="GO:0006281">
    <property type="term" value="P:DNA repair"/>
    <property type="evidence" value="ECO:0007669"/>
    <property type="project" value="UniProtKB-KW"/>
</dbReference>
<dbReference type="PROSITE" id="PS50290">
    <property type="entry name" value="PI3_4_KINASE_3"/>
    <property type="match status" value="1"/>
</dbReference>
<keyword evidence="11" id="KW-0539">Nucleus</keyword>
<evidence type="ECO:0000256" key="7">
    <source>
        <dbReference type="ARBA" id="ARBA00022763"/>
    </source>
</evidence>
<dbReference type="SMART" id="SM01343">
    <property type="entry name" value="FATC"/>
    <property type="match status" value="1"/>
</dbReference>
<feature type="domain" description="PI3K/PI4K catalytic" evidence="13">
    <location>
        <begin position="2264"/>
        <end position="2573"/>
    </location>
</feature>
<evidence type="ECO:0000256" key="2">
    <source>
        <dbReference type="ARBA" id="ARBA00010769"/>
    </source>
</evidence>
<dbReference type="GO" id="GO:0004674">
    <property type="term" value="F:protein serine/threonine kinase activity"/>
    <property type="evidence" value="ECO:0007669"/>
    <property type="project" value="UniProtKB-KW"/>
</dbReference>
<evidence type="ECO:0000256" key="8">
    <source>
        <dbReference type="ARBA" id="ARBA00022777"/>
    </source>
</evidence>
<dbReference type="InterPro" id="IPR057564">
    <property type="entry name" value="HEAT_ATR"/>
</dbReference>
<evidence type="ECO:0000256" key="3">
    <source>
        <dbReference type="ARBA" id="ARBA00012513"/>
    </source>
</evidence>
<dbReference type="PANTHER" id="PTHR11139:SF69">
    <property type="entry name" value="SERINE_THREONINE-PROTEIN KINASE ATR"/>
    <property type="match status" value="1"/>
</dbReference>
<feature type="domain" description="FAT" evidence="14">
    <location>
        <begin position="1586"/>
        <end position="2170"/>
    </location>
</feature>
<dbReference type="SMART" id="SM00146">
    <property type="entry name" value="PI3Kc"/>
    <property type="match status" value="1"/>
</dbReference>
<dbReference type="Gene3D" id="1.10.1070.11">
    <property type="entry name" value="Phosphatidylinositol 3-/4-kinase, catalytic domain"/>
    <property type="match status" value="1"/>
</dbReference>
<evidence type="ECO:0000256" key="11">
    <source>
        <dbReference type="ARBA" id="ARBA00023242"/>
    </source>
</evidence>
<dbReference type="InterPro" id="IPR003152">
    <property type="entry name" value="FATC_dom"/>
</dbReference>
<evidence type="ECO:0000256" key="9">
    <source>
        <dbReference type="ARBA" id="ARBA00022840"/>
    </source>
</evidence>
<evidence type="ECO:0000259" key="14">
    <source>
        <dbReference type="PROSITE" id="PS51189"/>
    </source>
</evidence>
<feature type="domain" description="FATC" evidence="15">
    <location>
        <begin position="2570"/>
        <end position="2602"/>
    </location>
</feature>
<keyword evidence="9" id="KW-0067">ATP-binding</keyword>
<dbReference type="Proteomes" id="UP001153620">
    <property type="component" value="Chromosome 2"/>
</dbReference>
<dbReference type="GO" id="GO:0000723">
    <property type="term" value="P:telomere maintenance"/>
    <property type="evidence" value="ECO:0007669"/>
    <property type="project" value="TreeGrafter"/>
</dbReference>
<dbReference type="InterPro" id="IPR012993">
    <property type="entry name" value="UME"/>
</dbReference>
<dbReference type="PROSITE" id="PS00916">
    <property type="entry name" value="PI3_4_KINASE_2"/>
    <property type="match status" value="1"/>
</dbReference>
<dbReference type="EC" id="2.7.11.1" evidence="3"/>
<dbReference type="InterPro" id="IPR056802">
    <property type="entry name" value="ATR-like_M-HEAT"/>
</dbReference>
<evidence type="ECO:0000259" key="15">
    <source>
        <dbReference type="PROSITE" id="PS51190"/>
    </source>
</evidence>
<dbReference type="PANTHER" id="PTHR11139">
    <property type="entry name" value="ATAXIA TELANGIECTASIA MUTATED ATM -RELATED"/>
    <property type="match status" value="1"/>
</dbReference>
<keyword evidence="6" id="KW-0547">Nucleotide-binding</keyword>
<dbReference type="Gene3D" id="3.30.1010.10">
    <property type="entry name" value="Phosphatidylinositol 3-kinase Catalytic Subunit, Chain A, domain 4"/>
    <property type="match status" value="1"/>
</dbReference>
<evidence type="ECO:0000313" key="16">
    <source>
        <dbReference type="EMBL" id="CAG9804809.1"/>
    </source>
</evidence>
<evidence type="ECO:0000256" key="10">
    <source>
        <dbReference type="ARBA" id="ARBA00023204"/>
    </source>
</evidence>
<keyword evidence="7" id="KW-0227">DNA damage</keyword>
<keyword evidence="4" id="KW-0723">Serine/threonine-protein kinase</keyword>
<dbReference type="InterPro" id="IPR003151">
    <property type="entry name" value="PIK-rel_kinase_FAT"/>
</dbReference>
<dbReference type="GO" id="GO:0005694">
    <property type="term" value="C:chromosome"/>
    <property type="evidence" value="ECO:0007669"/>
    <property type="project" value="TreeGrafter"/>
</dbReference>
<gene>
    <name evidence="16" type="ORF">CHIRRI_LOCUS7688</name>
</gene>
<dbReference type="InterPro" id="IPR050517">
    <property type="entry name" value="DDR_Repair_Kinase"/>
</dbReference>
<dbReference type="GO" id="GO:0000077">
    <property type="term" value="P:DNA damage checkpoint signaling"/>
    <property type="evidence" value="ECO:0007669"/>
    <property type="project" value="TreeGrafter"/>
</dbReference>
<dbReference type="SMART" id="SM00802">
    <property type="entry name" value="UME"/>
    <property type="match status" value="1"/>
</dbReference>
<dbReference type="GO" id="GO:0005634">
    <property type="term" value="C:nucleus"/>
    <property type="evidence" value="ECO:0007669"/>
    <property type="project" value="UniProtKB-SubCell"/>
</dbReference>
<dbReference type="Pfam" id="PF08064">
    <property type="entry name" value="UME"/>
    <property type="match status" value="1"/>
</dbReference>
<comment type="subcellular location">
    <subcellularLocation>
        <location evidence="1">Nucleus</location>
    </subcellularLocation>
</comment>
<dbReference type="Pfam" id="PF02260">
    <property type="entry name" value="FATC"/>
    <property type="match status" value="1"/>
</dbReference>
<protein>
    <recommendedName>
        <fullName evidence="12">Serine/threonine-protein kinase ATR</fullName>
        <ecNumber evidence="3">2.7.11.1</ecNumber>
    </recommendedName>
</protein>
<dbReference type="Pfam" id="PF25030">
    <property type="entry name" value="M-HEAT_ATR"/>
    <property type="match status" value="1"/>
</dbReference>
<reference evidence="16" key="1">
    <citation type="submission" date="2022-01" db="EMBL/GenBank/DDBJ databases">
        <authorList>
            <person name="King R."/>
        </authorList>
    </citation>
    <scope>NUCLEOTIDE SEQUENCE</scope>
</reference>
<dbReference type="Pfam" id="PF23593">
    <property type="entry name" value="HEAT_ATR"/>
    <property type="match status" value="1"/>
</dbReference>
<dbReference type="InterPro" id="IPR000403">
    <property type="entry name" value="PI3/4_kinase_cat_dom"/>
</dbReference>
<dbReference type="GO" id="GO:0005524">
    <property type="term" value="F:ATP binding"/>
    <property type="evidence" value="ECO:0007669"/>
    <property type="project" value="UniProtKB-KW"/>
</dbReference>
<keyword evidence="5" id="KW-0808">Transferase</keyword>
<sequence length="2602" mass="304890">MVINDEIPIIVNISEVFDKNIVIEGAKVIKFEDSTISGLLDFIHNSFVILDENTSVVTSADQKNLLYRRLNWLFNKILVITIHDENARHSIKIRLLLEKMLQRTLNSFMYWFKCFLDLQLDLLNTTVTHDLSKEPIEIEIPGHDTDGTLNFSKIVIETESQINNFISFLFLSLTRCIELFPASIKVQKDVSIEDLLTKVFIYRRTECKTAVLLFCSHYYVNIHSIEFIDVSIKVFSYMSTIYENLDEYVESGMIYPDYFIDIFLKGFFEYLGMFLNHFKLPVNVLDAATSDMLIAAVMRLIFFESKWIQKYSVPPLTHWLVDLLDAIFLAINFDDSVVKYIDIIKPLSSKNSNMLLILKYKIILELESAENFDQKVRHMSKTWSEIQTDLALKTNFLLNNNQQLTNEQFMDQLQWIKDAIQITFDIDYHFTRRHQISHCMKYVCEYGSCKRFENTNKLFTFNDWDYDHIHLDFFDDLPSITHKLTLTVSKRSEFTTDILSILIRLYSLILQIPSTTLIKEDKRLMMLATVISPFTVSFDNFSKSAEYIKIQSFLNLKLKQLVQETPNGSVLDELKILAITAVTQMKFNKLGKSFEWLNLNLMQLIFKKEDKFIKKAYANRFINLLMTNFETMSTYLLHYQNIRLNNTKLELEELRNILCLHDKNVVIMKTISNNFFVFCSSCKPEIPIDHENSKEIRLRSLINDKKACIVSADFIDKKEVKIQIQPNLFNDQETLFYVEFIKNIPACIKHSKNFMDFCQSDRFFDIIFRHDENVFAQTDYHFEFIMKNIQESGLAEEVKTAFFEKLLDKLFELTTIYCQKSDVMKCQYHVVNMIGTYGMTVRNNVATYGNKFIPDVERISLKCIKMFIYFVVLKKSDVRGVAVNSMFRMLEYNGLVLDKFINWYKTSIIEHITKLCLLNSLEDSNLSTFLNSLINTLKHFNYTDIIKFIRTNISIIITSIFVFCVHSNKMHYIYAIIDHSGYDIRKALEISSLTLYERIYNLDKQRKDNCINYIEKEMRIMFKELFHVNKREILQFVLIKYNANPLFVMDVIKQLGDENVNLTDDDNIANYIAKDFLGPLNNFETILNSKDSEKTLKKAVLMSLGDLIRFLGGRRISNLCFKIMSLLRTTNTANKELKEVSIAVWKILIFNCDISTLGPFLSQILVALESYIDGFQTEVDEICIYLIFENSNLLSMHVSDLFFIEKTSFDIAIKNAILNQIESQRVADGNDFDINLNLMIRHLKNEHADSNVKIYCLQYLEEFIKRNRKKFNNLIFRNGEMDMSVKYLLDVLISCSKSFHNRKLQIQTAKCFGELGALKPALNKQQYLSKKIPLDQMTIHSDGFALKLLKVYCTYYKDMKETRHMESMALAIQGILKERGVNEKHIIWKSLPAFTRELFRPLFTSTYVPRETQASKQYETIFWNQAQTPTNWAFMLAGLLIHSIDVEETRALLLNLLPSMRENQEICNILLPRIILHYLQLNLSKDHDEAIFNEFDFIFRMVLDNSICQDASKDELNYKFVASYDFTPIDRKTSEENPNKVSSVSIKTTKMIFEVWDFLTRYLQITDNPDVIDRITHLFSRFENRKLAEVNYKCGEYERAMILFESYIKTLNEDQLENELPFLVNIYAKLKDPDLIEGVKALRITEWSFSDKILISEITGNLEGTFSFIEMMMKESSFSQEEIQTIINCYIKSNQNSTAILVADQLLERLYETNKEHQYCDEIKAESLWRLSRFDDFDDLLNSGKVSDWTNWNVVCGSLITKFRQEDINQFWNELENARMRVMTNFKISDSQEAVYQDNYSEIFHLHILSEFEKFQISFEDIKANKDFANTMKVLKNLIKELDSRKMVLQTSTPIIDTSLSIRRVMLLQMEKKLVKYFTGTESVQVRKFIEEEVGKTWIESVKITCKQKMFAQAHAFIMEADVYKPQELFIEKAKYYWMRDEKASALRILQLNCTEIEEYCKNNNRSPDYNEKQSLLSRGRLTIARFNAEVKNVDFDMNKKLYKDALLEDSFDVQFTHNEEIYVLLADYMDRHYFSKCKNSNELPAYDKLLEIMEAYGSSMKYGINYVLQSMPRFLQIWFDAMTSLERKSTNSKIKSRDDEEMELKINNYVKSIVKVLKPYYFYTAFSQLISRLCHPSYNVYIVLKMIITKLIEEYPLESMWFIMPNASSKSDYRKTRTTEILNAFSKERVRFANFNGVMEKIMCLAQRKQVDAEFMGSFCTSIEKLFKNVRILMPLQKHLQCVLSPSDNSFMTINSQVLICKIDKNVEIMKSLQQPKKITFIGSDGKEYPMLLKFKDDLRIDFRFMEFLKVINDFFNKDADASQRCLSARTYSVIPWNEDMGIIEWVPNLATFKGTVNEQYKKSKIKVPTNAELKKLSDSWLKTTQKHQFFNDMKKRFPPILGKWYIDHFSNVQNYFSARTNYIRSVAVMSMVGYIMGLGDRHMENILIDIHSGEIVHVDFACVFNKGESLGYPETVPFRLTQTMIEAMGPLGIEGPFRKCCEVALQLMQKEKNTLISYLRPFIYDPMITKKSSADHRETIDSAAMINLENVDKKLKGVVKKYKGSSGIALSSEGQVKFIIEEATSDENLAIMWFHWNPYI</sequence>
<dbReference type="Pfam" id="PF02259">
    <property type="entry name" value="FAT"/>
    <property type="match status" value="1"/>
</dbReference>
<evidence type="ECO:0000256" key="5">
    <source>
        <dbReference type="ARBA" id="ARBA00022679"/>
    </source>
</evidence>
<dbReference type="SUPFAM" id="SSF56112">
    <property type="entry name" value="Protein kinase-like (PK-like)"/>
    <property type="match status" value="1"/>
</dbReference>
<comment type="similarity">
    <text evidence="2">Belongs to the PI3/PI4-kinase family. ATM subfamily.</text>
</comment>
<dbReference type="InterPro" id="IPR014009">
    <property type="entry name" value="PIK_FAT"/>
</dbReference>
<proteinExistence type="inferred from homology"/>
<dbReference type="CDD" id="cd00892">
    <property type="entry name" value="PIKKc_ATR"/>
    <property type="match status" value="1"/>
</dbReference>
<dbReference type="InterPro" id="IPR036940">
    <property type="entry name" value="PI3/4_kinase_cat_sf"/>
</dbReference>
<keyword evidence="10" id="KW-0234">DNA repair</keyword>
<dbReference type="OrthoDB" id="381190at2759"/>
<keyword evidence="17" id="KW-1185">Reference proteome</keyword>
<dbReference type="EMBL" id="OU895878">
    <property type="protein sequence ID" value="CAG9804809.1"/>
    <property type="molecule type" value="Genomic_DNA"/>
</dbReference>
<evidence type="ECO:0000256" key="1">
    <source>
        <dbReference type="ARBA" id="ARBA00004123"/>
    </source>
</evidence>
<dbReference type="InterPro" id="IPR018936">
    <property type="entry name" value="PI3/4_kinase_CS"/>
</dbReference>
<organism evidence="16 17">
    <name type="scientific">Chironomus riparius</name>
    <dbReference type="NCBI Taxonomy" id="315576"/>
    <lineage>
        <taxon>Eukaryota</taxon>
        <taxon>Metazoa</taxon>
        <taxon>Ecdysozoa</taxon>
        <taxon>Arthropoda</taxon>
        <taxon>Hexapoda</taxon>
        <taxon>Insecta</taxon>
        <taxon>Pterygota</taxon>
        <taxon>Neoptera</taxon>
        <taxon>Endopterygota</taxon>
        <taxon>Diptera</taxon>
        <taxon>Nematocera</taxon>
        <taxon>Chironomoidea</taxon>
        <taxon>Chironomidae</taxon>
        <taxon>Chironominae</taxon>
        <taxon>Chironomus</taxon>
    </lineage>
</organism>
<evidence type="ECO:0000256" key="12">
    <source>
        <dbReference type="ARBA" id="ARBA00024420"/>
    </source>
</evidence>
<evidence type="ECO:0000256" key="4">
    <source>
        <dbReference type="ARBA" id="ARBA00022527"/>
    </source>
</evidence>
<keyword evidence="8" id="KW-0418">Kinase</keyword>
<evidence type="ECO:0000313" key="17">
    <source>
        <dbReference type="Proteomes" id="UP001153620"/>
    </source>
</evidence>
<name>A0A9N9RWU0_9DIPT</name>
<evidence type="ECO:0000259" key="13">
    <source>
        <dbReference type="PROSITE" id="PS50290"/>
    </source>
</evidence>